<sequence>MINFSYTEEQQDIIRTVRALVEKEIAPYAAEMDETEKLHDGLLEKLAAQGLLGVVIPEEYGGIGLDTVTIAALYEELGKGCAGVATTVAANALASYPVIIAGTAEQKKQYFDVINGERLAAFALTEPGTGSDAGSVSTRAIKTDDGSGYVLNGTKCFITNGALAEMFVVFANTRKTGGIRGLTAFIVRKGTPGFMIGKAENKMGIRASNTTELIFQDCFIPVEQRLGREGQGFRIAMNTLDAARPLVGAVSVGIADAAFKACSEYAKVRVQFGKPIASFEMVQQMIADMAIEVEAARMMVQKACWMRDQGVDFSRQAAMAKCYASDVAMRVTTNAVQVMGGYGYMKDYPVEKYMRDAKIMQIYEGTNQIQRMVIANKTLY</sequence>
<dbReference type="PROSITE" id="PS00073">
    <property type="entry name" value="ACYL_COA_DH_2"/>
    <property type="match status" value="1"/>
</dbReference>
<keyword evidence="11" id="KW-1185">Reference proteome</keyword>
<dbReference type="SUPFAM" id="SSF56645">
    <property type="entry name" value="Acyl-CoA dehydrogenase NM domain-like"/>
    <property type="match status" value="1"/>
</dbReference>
<dbReference type="FunFam" id="1.20.140.10:FF:000004">
    <property type="entry name" value="Acyl-CoA dehydrogenase FadE25"/>
    <property type="match status" value="1"/>
</dbReference>
<dbReference type="InterPro" id="IPR006089">
    <property type="entry name" value="Acyl-CoA_DH_CS"/>
</dbReference>
<reference evidence="11" key="1">
    <citation type="submission" date="2016-01" db="EMBL/GenBank/DDBJ databases">
        <authorList>
            <person name="Mitreva M."/>
            <person name="Pepin K.H."/>
            <person name="Mihindukulasuriya K.A."/>
            <person name="Fulton R."/>
            <person name="Fronick C."/>
            <person name="O'Laughlin M."/>
            <person name="Miner T."/>
            <person name="Herter B."/>
            <person name="Rosa B.A."/>
            <person name="Cordes M."/>
            <person name="Tomlinson C."/>
            <person name="Wollam A."/>
            <person name="Palsikar V.B."/>
            <person name="Mardis E.R."/>
            <person name="Wilson R.K."/>
        </authorList>
    </citation>
    <scope>NUCLEOTIDE SEQUENCE [LARGE SCALE GENOMIC DNA]</scope>
    <source>
        <strain evidence="11">KA00182</strain>
    </source>
</reference>
<dbReference type="GO" id="GO:0003995">
    <property type="term" value="F:acyl-CoA dehydrogenase activity"/>
    <property type="evidence" value="ECO:0007669"/>
    <property type="project" value="InterPro"/>
</dbReference>
<dbReference type="Gene3D" id="1.20.140.10">
    <property type="entry name" value="Butyryl-CoA Dehydrogenase, subunit A, domain 3"/>
    <property type="match status" value="1"/>
</dbReference>
<proteinExistence type="inferred from homology"/>
<dbReference type="GO" id="GO:0050660">
    <property type="term" value="F:flavin adenine dinucleotide binding"/>
    <property type="evidence" value="ECO:0007669"/>
    <property type="project" value="InterPro"/>
</dbReference>
<dbReference type="InterPro" id="IPR013786">
    <property type="entry name" value="AcylCoA_DH/ox_N"/>
</dbReference>
<dbReference type="Pfam" id="PF02770">
    <property type="entry name" value="Acyl-CoA_dh_M"/>
    <property type="match status" value="1"/>
</dbReference>
<evidence type="ECO:0000256" key="2">
    <source>
        <dbReference type="ARBA" id="ARBA00009347"/>
    </source>
</evidence>
<evidence type="ECO:0000259" key="7">
    <source>
        <dbReference type="Pfam" id="PF00441"/>
    </source>
</evidence>
<evidence type="ECO:0000256" key="5">
    <source>
        <dbReference type="ARBA" id="ARBA00023002"/>
    </source>
</evidence>
<evidence type="ECO:0000256" key="6">
    <source>
        <dbReference type="RuleBase" id="RU362125"/>
    </source>
</evidence>
<dbReference type="FunFam" id="1.10.540.10:FF:000026">
    <property type="entry name" value="Acyl-CoA dehydrogenase medium chain"/>
    <property type="match status" value="1"/>
</dbReference>
<evidence type="ECO:0000259" key="9">
    <source>
        <dbReference type="Pfam" id="PF02771"/>
    </source>
</evidence>
<dbReference type="InterPro" id="IPR009075">
    <property type="entry name" value="AcylCo_DH/oxidase_C"/>
</dbReference>
<dbReference type="EMBL" id="LSDT01000005">
    <property type="protein sequence ID" value="KXB92804.1"/>
    <property type="molecule type" value="Genomic_DNA"/>
</dbReference>
<dbReference type="RefSeq" id="WP_288822786.1">
    <property type="nucleotide sequence ID" value="NZ_KQ960928.1"/>
</dbReference>
<feature type="domain" description="Acyl-CoA dehydrogenase/oxidase N-terminal" evidence="9">
    <location>
        <begin position="7"/>
        <end position="111"/>
    </location>
</feature>
<dbReference type="Gene3D" id="1.10.540.10">
    <property type="entry name" value="Acyl-CoA dehydrogenase/oxidase, N-terminal domain"/>
    <property type="match status" value="1"/>
</dbReference>
<evidence type="ECO:0000256" key="3">
    <source>
        <dbReference type="ARBA" id="ARBA00022630"/>
    </source>
</evidence>
<dbReference type="Gene3D" id="2.40.110.10">
    <property type="entry name" value="Butyryl-CoA Dehydrogenase, subunit A, domain 2"/>
    <property type="match status" value="1"/>
</dbReference>
<feature type="domain" description="Acyl-CoA oxidase/dehydrogenase middle" evidence="8">
    <location>
        <begin position="121"/>
        <end position="218"/>
    </location>
</feature>
<dbReference type="Pfam" id="PF02771">
    <property type="entry name" value="Acyl-CoA_dh_N"/>
    <property type="match status" value="1"/>
</dbReference>
<dbReference type="SUPFAM" id="SSF47203">
    <property type="entry name" value="Acyl-CoA dehydrogenase C-terminal domain-like"/>
    <property type="match status" value="1"/>
</dbReference>
<dbReference type="InterPro" id="IPR046373">
    <property type="entry name" value="Acyl-CoA_Oxase/DH_mid-dom_sf"/>
</dbReference>
<dbReference type="InterPro" id="IPR037069">
    <property type="entry name" value="AcylCoA_DH/ox_N_sf"/>
</dbReference>
<comment type="caution">
    <text evidence="10">The sequence shown here is derived from an EMBL/GenBank/DDBJ whole genome shotgun (WGS) entry which is preliminary data.</text>
</comment>
<evidence type="ECO:0000313" key="11">
    <source>
        <dbReference type="Proteomes" id="UP000070160"/>
    </source>
</evidence>
<dbReference type="AlphaFoldDB" id="A0A134CKZ4"/>
<dbReference type="InterPro" id="IPR009100">
    <property type="entry name" value="AcylCoA_DH/oxidase_NM_dom_sf"/>
</dbReference>
<dbReference type="PIRSF" id="PIRSF016578">
    <property type="entry name" value="HsaA"/>
    <property type="match status" value="1"/>
</dbReference>
<dbReference type="PANTHER" id="PTHR43884">
    <property type="entry name" value="ACYL-COA DEHYDROGENASE"/>
    <property type="match status" value="1"/>
</dbReference>
<protein>
    <submittedName>
        <fullName evidence="10">Acyl-CoA dehydrogenase</fullName>
    </submittedName>
</protein>
<evidence type="ECO:0000256" key="1">
    <source>
        <dbReference type="ARBA" id="ARBA00001974"/>
    </source>
</evidence>
<dbReference type="InterPro" id="IPR036250">
    <property type="entry name" value="AcylCo_DH-like_C"/>
</dbReference>
<keyword evidence="5 6" id="KW-0560">Oxidoreductase</keyword>
<dbReference type="FunFam" id="2.40.110.10:FF:000001">
    <property type="entry name" value="Acyl-CoA dehydrogenase, mitochondrial"/>
    <property type="match status" value="1"/>
</dbReference>
<dbReference type="PANTHER" id="PTHR43884:SF12">
    <property type="entry name" value="ISOVALERYL-COA DEHYDROGENASE, MITOCHONDRIAL-RELATED"/>
    <property type="match status" value="1"/>
</dbReference>
<dbReference type="STRING" id="1588748.HMPREF3182_00274"/>
<accession>A0A134CKZ4</accession>
<gene>
    <name evidence="10" type="ORF">HMPREF3182_00274</name>
</gene>
<evidence type="ECO:0000259" key="8">
    <source>
        <dbReference type="Pfam" id="PF02770"/>
    </source>
</evidence>
<dbReference type="Pfam" id="PF00441">
    <property type="entry name" value="Acyl-CoA_dh_1"/>
    <property type="match status" value="1"/>
</dbReference>
<dbReference type="Proteomes" id="UP000070160">
    <property type="component" value="Unassembled WGS sequence"/>
</dbReference>
<dbReference type="InterPro" id="IPR006091">
    <property type="entry name" value="Acyl-CoA_Oxase/DH_mid-dom"/>
</dbReference>
<comment type="cofactor">
    <cofactor evidence="1 6">
        <name>FAD</name>
        <dbReference type="ChEBI" id="CHEBI:57692"/>
    </cofactor>
</comment>
<feature type="domain" description="Acyl-CoA dehydrogenase/oxidase C-terminal" evidence="7">
    <location>
        <begin position="230"/>
        <end position="377"/>
    </location>
</feature>
<organism evidence="10 11">
    <name type="scientific">Megasphaera hutchinsoni</name>
    <dbReference type="NCBI Taxonomy" id="1588748"/>
    <lineage>
        <taxon>Bacteria</taxon>
        <taxon>Bacillati</taxon>
        <taxon>Bacillota</taxon>
        <taxon>Negativicutes</taxon>
        <taxon>Veillonellales</taxon>
        <taxon>Veillonellaceae</taxon>
        <taxon>Megasphaera</taxon>
    </lineage>
</organism>
<name>A0A134CKZ4_9FIRM</name>
<evidence type="ECO:0000256" key="4">
    <source>
        <dbReference type="ARBA" id="ARBA00022827"/>
    </source>
</evidence>
<dbReference type="PATRIC" id="fig|1588748.3.peg.264"/>
<comment type="similarity">
    <text evidence="2 6">Belongs to the acyl-CoA dehydrogenase family.</text>
</comment>
<keyword evidence="4 6" id="KW-0274">FAD</keyword>
<evidence type="ECO:0000313" key="10">
    <source>
        <dbReference type="EMBL" id="KXB92804.1"/>
    </source>
</evidence>
<keyword evidence="3 6" id="KW-0285">Flavoprotein</keyword>